<dbReference type="Pfam" id="PF03208">
    <property type="entry name" value="PRA1"/>
    <property type="match status" value="1"/>
</dbReference>
<proteinExistence type="inferred from homology"/>
<sequence length="211" mass="24400">MPCRLSTIWEEMKVPKIEKEKEFPSTQSWDDFLDFSRMSIPFKNVVTKRLFDNFWRFSGNYCGIWMVLTLAWGIILKWRLLASIAIIASCASFGKLMYVKAHIFDATANQRLDQIDVNLPPSSKLWFLLFTVSVMYAMSTLDDAVLALILALSVSSLHAIMRPVINEYYFIHQSQPKHSDGVEEDELIFTKENDNPNTNTSKRSLCKYHQS</sequence>
<organism evidence="7 8">
    <name type="scientific">Cyclotella cryptica</name>
    <dbReference type="NCBI Taxonomy" id="29204"/>
    <lineage>
        <taxon>Eukaryota</taxon>
        <taxon>Sar</taxon>
        <taxon>Stramenopiles</taxon>
        <taxon>Ochrophyta</taxon>
        <taxon>Bacillariophyta</taxon>
        <taxon>Coscinodiscophyceae</taxon>
        <taxon>Thalassiosirophycidae</taxon>
        <taxon>Stephanodiscales</taxon>
        <taxon>Stephanodiscaceae</taxon>
        <taxon>Cyclotella</taxon>
    </lineage>
</organism>
<keyword evidence="4 5" id="KW-0472">Membrane</keyword>
<evidence type="ECO:0000256" key="4">
    <source>
        <dbReference type="ARBA" id="ARBA00023136"/>
    </source>
</evidence>
<feature type="transmembrane region" description="Helical" evidence="5">
    <location>
        <begin position="81"/>
        <end position="98"/>
    </location>
</feature>
<gene>
    <name evidence="7" type="ORF">HJC23_006122</name>
</gene>
<feature type="transmembrane region" description="Helical" evidence="5">
    <location>
        <begin position="57"/>
        <end position="75"/>
    </location>
</feature>
<dbReference type="Proteomes" id="UP001516023">
    <property type="component" value="Unassembled WGS sequence"/>
</dbReference>
<comment type="subcellular location">
    <subcellularLocation>
        <location evidence="1 5">Membrane</location>
        <topology evidence="1 5">Multi-pass membrane protein</topology>
    </subcellularLocation>
</comment>
<evidence type="ECO:0000256" key="5">
    <source>
        <dbReference type="RuleBase" id="RU363107"/>
    </source>
</evidence>
<evidence type="ECO:0000256" key="2">
    <source>
        <dbReference type="ARBA" id="ARBA00022692"/>
    </source>
</evidence>
<keyword evidence="3 5" id="KW-1133">Transmembrane helix</keyword>
<reference evidence="7 8" key="1">
    <citation type="journal article" date="2020" name="G3 (Bethesda)">
        <title>Improved Reference Genome for Cyclotella cryptica CCMP332, a Model for Cell Wall Morphogenesis, Salinity Adaptation, and Lipid Production in Diatoms (Bacillariophyta).</title>
        <authorList>
            <person name="Roberts W.R."/>
            <person name="Downey K.M."/>
            <person name="Ruck E.C."/>
            <person name="Traller J.C."/>
            <person name="Alverson A.J."/>
        </authorList>
    </citation>
    <scope>NUCLEOTIDE SEQUENCE [LARGE SCALE GENOMIC DNA]</scope>
    <source>
        <strain evidence="7 8">CCMP332</strain>
    </source>
</reference>
<protein>
    <recommendedName>
        <fullName evidence="5">PRA1 family protein</fullName>
    </recommendedName>
</protein>
<evidence type="ECO:0000256" key="6">
    <source>
        <dbReference type="SAM" id="MobiDB-lite"/>
    </source>
</evidence>
<dbReference type="GO" id="GO:0016020">
    <property type="term" value="C:membrane"/>
    <property type="evidence" value="ECO:0007669"/>
    <property type="project" value="UniProtKB-SubCell"/>
</dbReference>
<keyword evidence="2 5" id="KW-0812">Transmembrane</keyword>
<evidence type="ECO:0000256" key="1">
    <source>
        <dbReference type="ARBA" id="ARBA00004141"/>
    </source>
</evidence>
<comment type="caution">
    <text evidence="7">The sequence shown here is derived from an EMBL/GenBank/DDBJ whole genome shotgun (WGS) entry which is preliminary data.</text>
</comment>
<dbReference type="EMBL" id="JABMIG020000031">
    <property type="protein sequence ID" value="KAL3800660.1"/>
    <property type="molecule type" value="Genomic_DNA"/>
</dbReference>
<dbReference type="InterPro" id="IPR004895">
    <property type="entry name" value="Prenylated_rab_accept_PRA1"/>
</dbReference>
<feature type="region of interest" description="Disordered" evidence="6">
    <location>
        <begin position="188"/>
        <end position="211"/>
    </location>
</feature>
<comment type="similarity">
    <text evidence="5">Belongs to the PRA1 family.</text>
</comment>
<evidence type="ECO:0000313" key="7">
    <source>
        <dbReference type="EMBL" id="KAL3800660.1"/>
    </source>
</evidence>
<evidence type="ECO:0000256" key="3">
    <source>
        <dbReference type="ARBA" id="ARBA00022989"/>
    </source>
</evidence>
<evidence type="ECO:0000313" key="8">
    <source>
        <dbReference type="Proteomes" id="UP001516023"/>
    </source>
</evidence>
<keyword evidence="8" id="KW-1185">Reference proteome</keyword>
<dbReference type="AlphaFoldDB" id="A0ABD3QK93"/>
<accession>A0ABD3QK93</accession>
<name>A0ABD3QK93_9STRA</name>